<dbReference type="NCBIfam" id="NF003768">
    <property type="entry name" value="PRK05365.1"/>
    <property type="match status" value="1"/>
</dbReference>
<keyword evidence="4 6" id="KW-0560">Oxidoreductase</keyword>
<evidence type="ECO:0000313" key="6">
    <source>
        <dbReference type="EMBL" id="TKK81110.1"/>
    </source>
</evidence>
<organism evidence="6 7">
    <name type="scientific">Herbidospora galbida</name>
    <dbReference type="NCBI Taxonomy" id="2575442"/>
    <lineage>
        <taxon>Bacteria</taxon>
        <taxon>Bacillati</taxon>
        <taxon>Actinomycetota</taxon>
        <taxon>Actinomycetes</taxon>
        <taxon>Streptosporangiales</taxon>
        <taxon>Streptosporangiaceae</taxon>
        <taxon>Herbidospora</taxon>
    </lineage>
</organism>
<dbReference type="PANTHER" id="PTHR43543">
    <property type="entry name" value="MALONIC SEMIALDEHYDE REDUCTASE RUTE-RELATED"/>
    <property type="match status" value="1"/>
</dbReference>
<proteinExistence type="predicted"/>
<dbReference type="EC" id="1.1.1.298" evidence="6"/>
<dbReference type="GO" id="GO:0035527">
    <property type="term" value="F:3-hydroxypropionate dehydrogenase (NADP+) activity"/>
    <property type="evidence" value="ECO:0007669"/>
    <property type="project" value="UniProtKB-EC"/>
</dbReference>
<dbReference type="InterPro" id="IPR029479">
    <property type="entry name" value="Nitroreductase"/>
</dbReference>
<dbReference type="SUPFAM" id="SSF55469">
    <property type="entry name" value="FMN-dependent nitroreductase-like"/>
    <property type="match status" value="1"/>
</dbReference>
<evidence type="ECO:0000313" key="7">
    <source>
        <dbReference type="Proteomes" id="UP000308705"/>
    </source>
</evidence>
<dbReference type="CDD" id="cd02148">
    <property type="entry name" value="RutE-like"/>
    <property type="match status" value="1"/>
</dbReference>
<gene>
    <name evidence="6" type="ORF">FDA94_34145</name>
</gene>
<protein>
    <submittedName>
        <fullName evidence="6">Malonic semialdehyde reductase</fullName>
        <ecNumber evidence="6">1.1.1.298</ecNumber>
    </submittedName>
</protein>
<evidence type="ECO:0000256" key="4">
    <source>
        <dbReference type="ARBA" id="ARBA00023002"/>
    </source>
</evidence>
<comment type="caution">
    <text evidence="6">The sequence shown here is derived from an EMBL/GenBank/DDBJ whole genome shotgun (WGS) entry which is preliminary data.</text>
</comment>
<feature type="domain" description="Nitroreductase" evidence="5">
    <location>
        <begin position="20"/>
        <end position="176"/>
    </location>
</feature>
<dbReference type="InterPro" id="IPR050461">
    <property type="entry name" value="Nitroreductase_HadB/RutE"/>
</dbReference>
<keyword evidence="1" id="KW-0285">Flavoprotein</keyword>
<dbReference type="EMBL" id="SZQA01000048">
    <property type="protein sequence ID" value="TKK81110.1"/>
    <property type="molecule type" value="Genomic_DNA"/>
</dbReference>
<dbReference type="InterPro" id="IPR023936">
    <property type="entry name" value="RutE-like"/>
</dbReference>
<accession>A0A4U3LYQ7</accession>
<keyword evidence="3" id="KW-0521">NADP</keyword>
<sequence>MTTQSALDVTGQDLLFRAARTANTFTDEPVSDETAHAIYDLIKWGPTAMNTQPLRIVYVRSPEARARLVDHMSPGNKAKTAAAPLVAILAADVEFHEHLPRTFPHFPGAKDAFADRDQRVESARFNGALQVGYFIVGVRAHGLAAGPMAGFDKAALEKEFFPEGRHEVLAVVNIGRPGPDAWYARSPRLDLHEAVTTV</sequence>
<dbReference type="InterPro" id="IPR000415">
    <property type="entry name" value="Nitroreductase-like"/>
</dbReference>
<dbReference type="Pfam" id="PF00881">
    <property type="entry name" value="Nitroreductase"/>
    <property type="match status" value="1"/>
</dbReference>
<evidence type="ECO:0000256" key="1">
    <source>
        <dbReference type="ARBA" id="ARBA00022630"/>
    </source>
</evidence>
<evidence type="ECO:0000256" key="3">
    <source>
        <dbReference type="ARBA" id="ARBA00022857"/>
    </source>
</evidence>
<evidence type="ECO:0000259" key="5">
    <source>
        <dbReference type="Pfam" id="PF00881"/>
    </source>
</evidence>
<dbReference type="AlphaFoldDB" id="A0A4U3LYQ7"/>
<dbReference type="RefSeq" id="WP_137251188.1">
    <property type="nucleotide sequence ID" value="NZ_SZQA01000048.1"/>
</dbReference>
<dbReference type="PANTHER" id="PTHR43543:SF1">
    <property type="entry name" value="MALONIC SEMIALDEHYDE REDUCTASE RUTE-RELATED"/>
    <property type="match status" value="1"/>
</dbReference>
<name>A0A4U3LYQ7_9ACTN</name>
<dbReference type="Gene3D" id="3.40.109.10">
    <property type="entry name" value="NADH Oxidase"/>
    <property type="match status" value="1"/>
</dbReference>
<keyword evidence="2" id="KW-0288">FMN</keyword>
<reference evidence="6 7" key="1">
    <citation type="submission" date="2019-04" db="EMBL/GenBank/DDBJ databases">
        <title>Herbidospora sp. NEAU-GS14.nov., a novel actinomycete isolated from soil.</title>
        <authorList>
            <person name="Han L."/>
        </authorList>
    </citation>
    <scope>NUCLEOTIDE SEQUENCE [LARGE SCALE GENOMIC DNA]</scope>
    <source>
        <strain evidence="6 7">NEAU-GS14</strain>
    </source>
</reference>
<dbReference type="Proteomes" id="UP000308705">
    <property type="component" value="Unassembled WGS sequence"/>
</dbReference>
<keyword evidence="7" id="KW-1185">Reference proteome</keyword>
<evidence type="ECO:0000256" key="2">
    <source>
        <dbReference type="ARBA" id="ARBA00022643"/>
    </source>
</evidence>
<dbReference type="OrthoDB" id="9784375at2"/>